<comment type="similarity">
    <text evidence="1">Belongs to the proteasome subunit p55 family.</text>
</comment>
<dbReference type="GO" id="GO:0005737">
    <property type="term" value="C:cytoplasm"/>
    <property type="evidence" value="ECO:0007669"/>
    <property type="project" value="TreeGrafter"/>
</dbReference>
<dbReference type="InterPro" id="IPR040896">
    <property type="entry name" value="RPN5_C"/>
</dbReference>
<dbReference type="InterPro" id="IPR040134">
    <property type="entry name" value="PSMD12/CSN4"/>
</dbReference>
<proteinExistence type="inferred from homology"/>
<dbReference type="SMART" id="SM00088">
    <property type="entry name" value="PINT"/>
    <property type="match status" value="1"/>
</dbReference>
<dbReference type="SUPFAM" id="SSF46785">
    <property type="entry name" value="Winged helix' DNA-binding domain"/>
    <property type="match status" value="1"/>
</dbReference>
<dbReference type="RefSeq" id="XP_026190287.1">
    <property type="nucleotide sequence ID" value="XM_026334502.1"/>
</dbReference>
<evidence type="ECO:0000313" key="4">
    <source>
        <dbReference type="Proteomes" id="UP000515125"/>
    </source>
</evidence>
<dbReference type="OrthoDB" id="268763at2759"/>
<dbReference type="PANTHER" id="PTHR10855:SF1">
    <property type="entry name" value="26S PROTEASOME NON-ATPASE REGULATORY SUBUNIT 12"/>
    <property type="match status" value="1"/>
</dbReference>
<evidence type="ECO:0000313" key="5">
    <source>
        <dbReference type="RefSeq" id="XP_026190287.1"/>
    </source>
</evidence>
<sequence length="532" mass="59670">MAQDTASAILKDDEALGLREEKKTEDFSGQAEALIERVENARQASILGTASPQTSAEGLRGAHVFADEILALEKKCRQAQDGASGSKLCACYLRCFVKVEDKEKKDVVLSPDAELQVDALDPETLENVDKESPGFSVSFLNARGVEAFAQEVTVLIKRRGQLKRSICAVVRLSMQLLQYLKPADKEHFIESLRLATEGKIFVEVERARLILLSALMKEKAGNVEQATLMLQDVQVETFGAMEREEKTRYILKQMLLLLRRSDFIRCQIVSKKLSPKLLEAEDLQPLKVKFYELMTLYYLHENALLDVAKCFGHIYNTKITQEDAGKAKECLECFVIFMVLAPHDAEAKALIAKTLKEEIKKLQQLPAFEQLLRDLCGVELLSWPLPYDADLHHHAVFGEDKFQGGAKRWTLLRKRVIQHNLRVLCEHYSVIELQRVASLLGVSEAEAETELCELASAGALDAKIDRPARTVAFGKRKTDLLVLEEWSSSLSNICFVLRLLDKVDLCCHMIQKERMVHAARATAAAANAKLTS</sequence>
<dbReference type="GeneID" id="34623250"/>
<dbReference type="PROSITE" id="PS50250">
    <property type="entry name" value="PCI"/>
    <property type="match status" value="1"/>
</dbReference>
<evidence type="ECO:0000256" key="1">
    <source>
        <dbReference type="ARBA" id="ARBA00006397"/>
    </source>
</evidence>
<dbReference type="InterPro" id="IPR054559">
    <property type="entry name" value="PSMD12-CSN4-like_N"/>
</dbReference>
<reference evidence="5" key="1">
    <citation type="submission" date="2025-08" db="UniProtKB">
        <authorList>
            <consortium name="RefSeq"/>
        </authorList>
    </citation>
    <scope>IDENTIFICATION</scope>
</reference>
<dbReference type="Proteomes" id="UP000515125">
    <property type="component" value="Unplaced"/>
</dbReference>
<organism evidence="4 5">
    <name type="scientific">Cyclospora cayetanensis</name>
    <dbReference type="NCBI Taxonomy" id="88456"/>
    <lineage>
        <taxon>Eukaryota</taxon>
        <taxon>Sar</taxon>
        <taxon>Alveolata</taxon>
        <taxon>Apicomplexa</taxon>
        <taxon>Conoidasida</taxon>
        <taxon>Coccidia</taxon>
        <taxon>Eucoccidiorida</taxon>
        <taxon>Eimeriorina</taxon>
        <taxon>Eimeriidae</taxon>
        <taxon>Cyclospora</taxon>
    </lineage>
</organism>
<dbReference type="InterPro" id="IPR036390">
    <property type="entry name" value="WH_DNA-bd_sf"/>
</dbReference>
<name>A0A6P6RRW5_9EIME</name>
<dbReference type="AlphaFoldDB" id="A0A6P6RRW5"/>
<dbReference type="Pfam" id="PF01399">
    <property type="entry name" value="PCI"/>
    <property type="match status" value="1"/>
</dbReference>
<dbReference type="Pfam" id="PF18098">
    <property type="entry name" value="RPN5_C"/>
    <property type="match status" value="1"/>
</dbReference>
<feature type="domain" description="PCI" evidence="3">
    <location>
        <begin position="303"/>
        <end position="478"/>
    </location>
</feature>
<evidence type="ECO:0000256" key="2">
    <source>
        <dbReference type="ARBA" id="ARBA00022942"/>
    </source>
</evidence>
<dbReference type="Gene3D" id="1.10.10.10">
    <property type="entry name" value="Winged helix-like DNA-binding domain superfamily/Winged helix DNA-binding domain"/>
    <property type="match status" value="1"/>
</dbReference>
<dbReference type="FunFam" id="1.10.10.10:FF:000070">
    <property type="entry name" value="26S proteasome non-ATPase regulatory subunit 12"/>
    <property type="match status" value="1"/>
</dbReference>
<keyword evidence="4" id="KW-1185">Reference proteome</keyword>
<dbReference type="PANTHER" id="PTHR10855">
    <property type="entry name" value="26S PROTEASOME NON-ATPASE REGULATORY SUBUNIT 12/COP9 SIGNALOSOME COMPLEX SUBUNIT 4"/>
    <property type="match status" value="1"/>
</dbReference>
<dbReference type="InterPro" id="IPR000717">
    <property type="entry name" value="PCI_dom"/>
</dbReference>
<dbReference type="Pfam" id="PF22241">
    <property type="entry name" value="PSMD12-CSN4_N"/>
    <property type="match status" value="1"/>
</dbReference>
<protein>
    <submittedName>
        <fullName evidence="5">26S proteasome regulatory subunit rpn502</fullName>
    </submittedName>
</protein>
<keyword evidence="2 5" id="KW-0647">Proteasome</keyword>
<evidence type="ECO:0000259" key="3">
    <source>
        <dbReference type="PROSITE" id="PS50250"/>
    </source>
</evidence>
<dbReference type="GO" id="GO:0005634">
    <property type="term" value="C:nucleus"/>
    <property type="evidence" value="ECO:0007669"/>
    <property type="project" value="UniProtKB-ARBA"/>
</dbReference>
<accession>A0A6P6RRW5</accession>
<gene>
    <name evidence="5" type="primary">LOC34623250</name>
</gene>
<dbReference type="InterPro" id="IPR036388">
    <property type="entry name" value="WH-like_DNA-bd_sf"/>
</dbReference>
<dbReference type="GO" id="GO:0008541">
    <property type="term" value="C:proteasome regulatory particle, lid subcomplex"/>
    <property type="evidence" value="ECO:0007669"/>
    <property type="project" value="TreeGrafter"/>
</dbReference>